<feature type="transmembrane region" description="Helical" evidence="6">
    <location>
        <begin position="309"/>
        <end position="329"/>
    </location>
</feature>
<evidence type="ECO:0000313" key="8">
    <source>
        <dbReference type="EMBL" id="TLX63586.1"/>
    </source>
</evidence>
<evidence type="ECO:0000256" key="5">
    <source>
        <dbReference type="ARBA" id="ARBA00023136"/>
    </source>
</evidence>
<dbReference type="GO" id="GO:0005886">
    <property type="term" value="C:plasma membrane"/>
    <property type="evidence" value="ECO:0007669"/>
    <property type="project" value="UniProtKB-SubCell"/>
</dbReference>
<dbReference type="RefSeq" id="WP_138410381.1">
    <property type="nucleotide sequence ID" value="NZ_QLAE01000057.1"/>
</dbReference>
<reference evidence="8 9" key="1">
    <citation type="journal article" date="2017" name="Eur. J. Clin. Microbiol. Infect. Dis.">
        <title>Uncommonly isolated clinical Pseudomonas: identification and phylogenetic assignation.</title>
        <authorList>
            <person name="Mulet M."/>
            <person name="Gomila M."/>
            <person name="Ramirez A."/>
            <person name="Cardew S."/>
            <person name="Moore E.R."/>
            <person name="Lalucat J."/>
            <person name="Garcia-Valdes E."/>
        </authorList>
    </citation>
    <scope>NUCLEOTIDE SEQUENCE [LARGE SCALE GENOMIC DNA]</scope>
    <source>
        <strain evidence="8 9">SD129</strain>
    </source>
</reference>
<evidence type="ECO:0000256" key="2">
    <source>
        <dbReference type="ARBA" id="ARBA00022475"/>
    </source>
</evidence>
<protein>
    <submittedName>
        <fullName evidence="8">High-affinity branched-chain amino acid ABC transporter permease LivM</fullName>
    </submittedName>
</protein>
<gene>
    <name evidence="8" type="primary">livM</name>
    <name evidence="8" type="ORF">DN820_10870</name>
</gene>
<comment type="caution">
    <text evidence="8">The sequence shown here is derived from an EMBL/GenBank/DDBJ whole genome shotgun (WGS) entry which is preliminary data.</text>
</comment>
<dbReference type="Pfam" id="PF11862">
    <property type="entry name" value="DUF3382"/>
    <property type="match status" value="1"/>
</dbReference>
<feature type="transmembrane region" description="Helical" evidence="6">
    <location>
        <begin position="114"/>
        <end position="132"/>
    </location>
</feature>
<feature type="transmembrane region" description="Helical" evidence="6">
    <location>
        <begin position="162"/>
        <end position="184"/>
    </location>
</feature>
<feature type="transmembrane region" description="Helical" evidence="6">
    <location>
        <begin position="386"/>
        <end position="404"/>
    </location>
</feature>
<evidence type="ECO:0000256" key="6">
    <source>
        <dbReference type="SAM" id="Phobius"/>
    </source>
</evidence>
<dbReference type="Pfam" id="PF02653">
    <property type="entry name" value="BPD_transp_2"/>
    <property type="match status" value="1"/>
</dbReference>
<feature type="transmembrane region" description="Helical" evidence="6">
    <location>
        <begin position="260"/>
        <end position="278"/>
    </location>
</feature>
<name>A0A5R9QEM0_9GAMM</name>
<feature type="transmembrane region" description="Helical" evidence="6">
    <location>
        <begin position="91"/>
        <end position="108"/>
    </location>
</feature>
<dbReference type="InterPro" id="IPR021807">
    <property type="entry name" value="LivHM_N"/>
</dbReference>
<feature type="transmembrane region" description="Helical" evidence="6">
    <location>
        <begin position="137"/>
        <end position="156"/>
    </location>
</feature>
<dbReference type="InterPro" id="IPR001851">
    <property type="entry name" value="ABC_transp_permease"/>
</dbReference>
<keyword evidence="9" id="KW-1185">Reference proteome</keyword>
<keyword evidence="3 6" id="KW-0812">Transmembrane</keyword>
<dbReference type="PANTHER" id="PTHR30482:SF20">
    <property type="entry name" value="HIGH-AFFINITY BRANCHED-CHAIN AMINO ACID TRANSPORT SYSTEM PERMEASE PROTEIN LIVM"/>
    <property type="match status" value="1"/>
</dbReference>
<keyword evidence="2" id="KW-1003">Cell membrane</keyword>
<sequence>MSKNLKTALFSALLVVLISYPILGLKLTTVGIRLQVQGADTRTLLTIAGAALLMFVWQLFRHRFGVWGFNNLPSMPGGLKNSLTLPSTQRWVILALVVVALVWPFYASRGAVDIATLILIYVMLGIGLNIVVGLAGLLDLGYVGFYAVGAYTYALLAEYAGFGFWTALPIAGMMAALFGFLLGFPVLRLRGDYLAIVTLGFGEIIRILLRNLTDITGGPNGIGSIPKPTLFGLSFDRRAPEGMQTFHEFFGLAYNSSYKVIFLYLIALLLVLLALFVINRLMRMPIGRAWEALREDEIACRALGLNPTIVKLSAFTIGASFAGFAGSFFAARQGLVTPESFTFIESAMILAIVVLGGMGSQLGVILAAVVMVLLQEMRGFNEYRMLIFGLTMIVMMIWRPQGLLPMQRPHLELKQ</sequence>
<evidence type="ECO:0000259" key="7">
    <source>
        <dbReference type="Pfam" id="PF11862"/>
    </source>
</evidence>
<dbReference type="OrthoDB" id="9814461at2"/>
<proteinExistence type="predicted"/>
<dbReference type="Proteomes" id="UP000306753">
    <property type="component" value="Unassembled WGS sequence"/>
</dbReference>
<dbReference type="EMBL" id="QLAG01000011">
    <property type="protein sequence ID" value="TLX63586.1"/>
    <property type="molecule type" value="Genomic_DNA"/>
</dbReference>
<accession>A0A5R9QEM0</accession>
<dbReference type="InterPro" id="IPR043428">
    <property type="entry name" value="LivM-like"/>
</dbReference>
<dbReference type="PANTHER" id="PTHR30482">
    <property type="entry name" value="HIGH-AFFINITY BRANCHED-CHAIN AMINO ACID TRANSPORT SYSTEM PERMEASE"/>
    <property type="match status" value="1"/>
</dbReference>
<evidence type="ECO:0000313" key="9">
    <source>
        <dbReference type="Proteomes" id="UP000306753"/>
    </source>
</evidence>
<feature type="transmembrane region" description="Helical" evidence="6">
    <location>
        <begin position="349"/>
        <end position="374"/>
    </location>
</feature>
<organism evidence="8 9">
    <name type="scientific">Stutzerimonas nosocomialis</name>
    <dbReference type="NCBI Taxonomy" id="1056496"/>
    <lineage>
        <taxon>Bacteria</taxon>
        <taxon>Pseudomonadati</taxon>
        <taxon>Pseudomonadota</taxon>
        <taxon>Gammaproteobacteria</taxon>
        <taxon>Pseudomonadales</taxon>
        <taxon>Pseudomonadaceae</taxon>
        <taxon>Stutzerimonas</taxon>
    </lineage>
</organism>
<dbReference type="NCBIfam" id="NF008450">
    <property type="entry name" value="PRK11301.1"/>
    <property type="match status" value="1"/>
</dbReference>
<comment type="subcellular location">
    <subcellularLocation>
        <location evidence="1">Cell inner membrane</location>
        <topology evidence="1">Multi-pass membrane protein</topology>
    </subcellularLocation>
</comment>
<feature type="transmembrane region" description="Helical" evidence="6">
    <location>
        <begin position="43"/>
        <end position="60"/>
    </location>
</feature>
<evidence type="ECO:0000256" key="4">
    <source>
        <dbReference type="ARBA" id="ARBA00022989"/>
    </source>
</evidence>
<evidence type="ECO:0000256" key="3">
    <source>
        <dbReference type="ARBA" id="ARBA00022692"/>
    </source>
</evidence>
<keyword evidence="4 6" id="KW-1133">Transmembrane helix</keyword>
<dbReference type="CDD" id="cd06581">
    <property type="entry name" value="TM_PBP1_LivM_like"/>
    <property type="match status" value="1"/>
</dbReference>
<dbReference type="GO" id="GO:0015658">
    <property type="term" value="F:branched-chain amino acid transmembrane transporter activity"/>
    <property type="evidence" value="ECO:0007669"/>
    <property type="project" value="InterPro"/>
</dbReference>
<feature type="domain" description="High-affinity branched-chain amino acid transport system permease LivHM N-terminal" evidence="7">
    <location>
        <begin position="3"/>
        <end position="103"/>
    </location>
</feature>
<keyword evidence="5 6" id="KW-0472">Membrane</keyword>
<dbReference type="AlphaFoldDB" id="A0A5R9QEM0"/>
<evidence type="ECO:0000256" key="1">
    <source>
        <dbReference type="ARBA" id="ARBA00004429"/>
    </source>
</evidence>